<proteinExistence type="predicted"/>
<comment type="caution">
    <text evidence="2">The sequence shown here is derived from an EMBL/GenBank/DDBJ whole genome shotgun (WGS) entry which is preliminary data.</text>
</comment>
<evidence type="ECO:0000256" key="1">
    <source>
        <dbReference type="SAM" id="MobiDB-lite"/>
    </source>
</evidence>
<evidence type="ECO:0000313" key="2">
    <source>
        <dbReference type="EMBL" id="MPY42502.1"/>
    </source>
</evidence>
<reference evidence="2 3" key="1">
    <citation type="submission" date="2019-07" db="EMBL/GenBank/DDBJ databases">
        <title>New species of Amycolatopsis and Streptomyces.</title>
        <authorList>
            <person name="Duangmal K."/>
            <person name="Teo W.F.A."/>
            <person name="Lipun K."/>
        </authorList>
    </citation>
    <scope>NUCLEOTIDE SEQUENCE [LARGE SCALE GENOMIC DNA]</scope>
    <source>
        <strain evidence="2 3">TISTR 2346</strain>
    </source>
</reference>
<organism evidence="2 3">
    <name type="scientific">Streptomyces phyllanthi</name>
    <dbReference type="NCBI Taxonomy" id="1803180"/>
    <lineage>
        <taxon>Bacteria</taxon>
        <taxon>Bacillati</taxon>
        <taxon>Actinomycetota</taxon>
        <taxon>Actinomycetes</taxon>
        <taxon>Kitasatosporales</taxon>
        <taxon>Streptomycetaceae</taxon>
        <taxon>Streptomyces</taxon>
    </lineage>
</organism>
<sequence length="107" mass="11862">MRIEVEGKEVSGSFAIVHVGHKKALLAPFGKTRKAFRDPDNRLATPLQASHPPAKDAPKHRRREGLEPDLERRSRKQRVLGLNAGLGVGLECGEQFTRGYFVHLIAA</sequence>
<keyword evidence="3" id="KW-1185">Reference proteome</keyword>
<dbReference type="AlphaFoldDB" id="A0A5N8W5W3"/>
<dbReference type="RefSeq" id="WP_152786883.1">
    <property type="nucleotide sequence ID" value="NZ_BAABEQ010000050.1"/>
</dbReference>
<dbReference type="Proteomes" id="UP000326979">
    <property type="component" value="Unassembled WGS sequence"/>
</dbReference>
<name>A0A5N8W5W3_9ACTN</name>
<gene>
    <name evidence="2" type="ORF">FNH04_22120</name>
</gene>
<feature type="region of interest" description="Disordered" evidence="1">
    <location>
        <begin position="36"/>
        <end position="74"/>
    </location>
</feature>
<dbReference type="EMBL" id="VJZE01000157">
    <property type="protein sequence ID" value="MPY42502.1"/>
    <property type="molecule type" value="Genomic_DNA"/>
</dbReference>
<accession>A0A5N8W5W3</accession>
<protein>
    <submittedName>
        <fullName evidence="2">Uncharacterized protein</fullName>
    </submittedName>
</protein>
<evidence type="ECO:0000313" key="3">
    <source>
        <dbReference type="Proteomes" id="UP000326979"/>
    </source>
</evidence>